<feature type="chain" id="PRO_5012062700" evidence="1">
    <location>
        <begin position="20"/>
        <end position="105"/>
    </location>
</feature>
<dbReference type="AlphaFoldDB" id="A0A261U6V3"/>
<proteinExistence type="predicted"/>
<keyword evidence="1" id="KW-0732">Signal</keyword>
<name>A0A261U6V3_9BORD</name>
<protein>
    <submittedName>
        <fullName evidence="2">Uncharacterized protein</fullName>
    </submittedName>
</protein>
<keyword evidence="3" id="KW-1185">Reference proteome</keyword>
<evidence type="ECO:0000313" key="2">
    <source>
        <dbReference type="EMBL" id="OZI57639.1"/>
    </source>
</evidence>
<evidence type="ECO:0000256" key="1">
    <source>
        <dbReference type="SAM" id="SignalP"/>
    </source>
</evidence>
<dbReference type="RefSeq" id="WP_094837706.1">
    <property type="nucleotide sequence ID" value="NZ_NEVQ01000012.1"/>
</dbReference>
<feature type="signal peptide" evidence="1">
    <location>
        <begin position="1"/>
        <end position="19"/>
    </location>
</feature>
<accession>A0A261U6V3</accession>
<evidence type="ECO:0000313" key="3">
    <source>
        <dbReference type="Proteomes" id="UP000216885"/>
    </source>
</evidence>
<dbReference type="Proteomes" id="UP000216885">
    <property type="component" value="Unassembled WGS sequence"/>
</dbReference>
<sequence length="105" mass="11948">MRRLIWAAMALLISSVAFAAGPTDINEIKRQRMAEEFVAANLKDPKSAEFRNQNGFCGEVNSKNSFGGYTGFQRFIAASREMVVFERDKNLERGAFDEAWNQFCR</sequence>
<dbReference type="EMBL" id="NEVQ01000012">
    <property type="protein sequence ID" value="OZI57639.1"/>
    <property type="molecule type" value="Genomic_DNA"/>
</dbReference>
<comment type="caution">
    <text evidence="2">The sequence shown here is derived from an EMBL/GenBank/DDBJ whole genome shotgun (WGS) entry which is preliminary data.</text>
</comment>
<reference evidence="2 3" key="1">
    <citation type="submission" date="2017-05" db="EMBL/GenBank/DDBJ databases">
        <title>Complete and WGS of Bordetella genogroups.</title>
        <authorList>
            <person name="Spilker T."/>
            <person name="LiPuma J."/>
        </authorList>
    </citation>
    <scope>NUCLEOTIDE SEQUENCE [LARGE SCALE GENOMIC DNA]</scope>
    <source>
        <strain evidence="2 3">AU9919</strain>
    </source>
</reference>
<gene>
    <name evidence="2" type="ORF">CAL20_09695</name>
</gene>
<organism evidence="2 3">
    <name type="scientific">Bordetella genomosp. 4</name>
    <dbReference type="NCBI Taxonomy" id="463044"/>
    <lineage>
        <taxon>Bacteria</taxon>
        <taxon>Pseudomonadati</taxon>
        <taxon>Pseudomonadota</taxon>
        <taxon>Betaproteobacteria</taxon>
        <taxon>Burkholderiales</taxon>
        <taxon>Alcaligenaceae</taxon>
        <taxon>Bordetella</taxon>
    </lineage>
</organism>